<evidence type="ECO:0000313" key="4">
    <source>
        <dbReference type="Proteomes" id="UP001204621"/>
    </source>
</evidence>
<dbReference type="InterPro" id="IPR050190">
    <property type="entry name" value="UPF0213_domain"/>
</dbReference>
<keyword evidence="4" id="KW-1185">Reference proteome</keyword>
<feature type="domain" description="GIY-YIG" evidence="2">
    <location>
        <begin position="33"/>
        <end position="109"/>
    </location>
</feature>
<comment type="caution">
    <text evidence="3">The sequence shown here is derived from an EMBL/GenBank/DDBJ whole genome shotgun (WGS) entry which is preliminary data.</text>
</comment>
<protein>
    <submittedName>
        <fullName evidence="3">GIY-YIG nuclease family protein</fullName>
    </submittedName>
</protein>
<name>A0ABT2CY12_9BURK</name>
<evidence type="ECO:0000256" key="1">
    <source>
        <dbReference type="ARBA" id="ARBA00007435"/>
    </source>
</evidence>
<dbReference type="Pfam" id="PF01541">
    <property type="entry name" value="GIY-YIG"/>
    <property type="match status" value="1"/>
</dbReference>
<evidence type="ECO:0000313" key="3">
    <source>
        <dbReference type="EMBL" id="MCS0658085.1"/>
    </source>
</evidence>
<proteinExistence type="inferred from homology"/>
<accession>A0ABT2CY12</accession>
<dbReference type="RefSeq" id="WP_258811274.1">
    <property type="nucleotide sequence ID" value="NZ_JANUGU010000002.1"/>
</dbReference>
<dbReference type="PANTHER" id="PTHR34477">
    <property type="entry name" value="UPF0213 PROTEIN YHBQ"/>
    <property type="match status" value="1"/>
</dbReference>
<dbReference type="SUPFAM" id="SSF82771">
    <property type="entry name" value="GIY-YIG endonuclease"/>
    <property type="match status" value="1"/>
</dbReference>
<reference evidence="3 4" key="1">
    <citation type="submission" date="2022-08" db="EMBL/GenBank/DDBJ databases">
        <title>Reclassification of Massilia species as members of the genera Telluria, Duganella, Pseudoduganella, Mokoshia gen. nov. and Zemynaea gen. nov. using orthogonal and non-orthogonal genome-based approaches.</title>
        <authorList>
            <person name="Bowman J.P."/>
        </authorList>
    </citation>
    <scope>NUCLEOTIDE SEQUENCE [LARGE SCALE GENOMIC DNA]</scope>
    <source>
        <strain evidence="3 4">JCM 31606</strain>
    </source>
</reference>
<dbReference type="InterPro" id="IPR035901">
    <property type="entry name" value="GIY-YIG_endonuc_sf"/>
</dbReference>
<comment type="similarity">
    <text evidence="1">Belongs to the UPF0213 family.</text>
</comment>
<dbReference type="PROSITE" id="PS50164">
    <property type="entry name" value="GIY_YIG"/>
    <property type="match status" value="1"/>
</dbReference>
<dbReference type="CDD" id="cd10448">
    <property type="entry name" value="GIY-YIG_unchar_3"/>
    <property type="match status" value="1"/>
</dbReference>
<gene>
    <name evidence="3" type="ORF">NX778_08415</name>
</gene>
<dbReference type="InterPro" id="IPR000305">
    <property type="entry name" value="GIY-YIG_endonuc"/>
</dbReference>
<dbReference type="Proteomes" id="UP001204621">
    <property type="component" value="Unassembled WGS sequence"/>
</dbReference>
<sequence length="126" mass="15087">MLSVRSRAPLRHIIPDLNRSTHGEVFERATMSRNSYVYILAGRRYGTLYVGVTSDIIKRIWQHREGLVAGFTKKYHVKLLVWYEIHDEIMQAITRGKQIKEWKRDWKLRLINEFNPLWCDLYPDLV</sequence>
<dbReference type="EMBL" id="JANUGU010000002">
    <property type="protein sequence ID" value="MCS0658085.1"/>
    <property type="molecule type" value="Genomic_DNA"/>
</dbReference>
<evidence type="ECO:0000259" key="2">
    <source>
        <dbReference type="PROSITE" id="PS50164"/>
    </source>
</evidence>
<dbReference type="Gene3D" id="3.40.1440.10">
    <property type="entry name" value="GIY-YIG endonuclease"/>
    <property type="match status" value="1"/>
</dbReference>
<organism evidence="3 4">
    <name type="scientific">Massilia terrae</name>
    <dbReference type="NCBI Taxonomy" id="1811224"/>
    <lineage>
        <taxon>Bacteria</taxon>
        <taxon>Pseudomonadati</taxon>
        <taxon>Pseudomonadota</taxon>
        <taxon>Betaproteobacteria</taxon>
        <taxon>Burkholderiales</taxon>
        <taxon>Oxalobacteraceae</taxon>
        <taxon>Telluria group</taxon>
        <taxon>Massilia</taxon>
    </lineage>
</organism>
<dbReference type="PANTHER" id="PTHR34477:SF5">
    <property type="entry name" value="BSL5627 PROTEIN"/>
    <property type="match status" value="1"/>
</dbReference>